<evidence type="ECO:0000256" key="5">
    <source>
        <dbReference type="ARBA" id="ARBA00023002"/>
    </source>
</evidence>
<dbReference type="GO" id="GO:0045454">
    <property type="term" value="P:cell redox homeostasis"/>
    <property type="evidence" value="ECO:0007669"/>
    <property type="project" value="TreeGrafter"/>
</dbReference>
<feature type="binding site" evidence="9">
    <location>
        <position position="136"/>
    </location>
    <ligand>
        <name>substrate</name>
    </ligand>
</feature>
<feature type="domain" description="Thioredoxin" evidence="11">
    <location>
        <begin position="11"/>
        <end position="173"/>
    </location>
</feature>
<feature type="active site" description="Cysteine sulfenic acid (-SOH) intermediate; for peroxidase activity" evidence="10">
    <location>
        <position position="53"/>
    </location>
</feature>
<evidence type="ECO:0000256" key="10">
    <source>
        <dbReference type="PIRSR" id="PIRSR000239-1"/>
    </source>
</evidence>
<dbReference type="CDD" id="cd03016">
    <property type="entry name" value="PRX_1cys"/>
    <property type="match status" value="1"/>
</dbReference>
<keyword evidence="2 9" id="KW-0963">Cytoplasm</keyword>
<evidence type="ECO:0000256" key="2">
    <source>
        <dbReference type="ARBA" id="ARBA00022490"/>
    </source>
</evidence>
<dbReference type="Pfam" id="PF00578">
    <property type="entry name" value="AhpC-TSA"/>
    <property type="match status" value="1"/>
</dbReference>
<organism evidence="12 13">
    <name type="scientific">Candidatus Caccoplasma merdipullorum</name>
    <dbReference type="NCBI Taxonomy" id="2840718"/>
    <lineage>
        <taxon>Bacteria</taxon>
        <taxon>Pseudomonadati</taxon>
        <taxon>Bacteroidota</taxon>
        <taxon>Bacteroidia</taxon>
        <taxon>Bacteroidales</taxon>
        <taxon>Bacteroidaceae</taxon>
        <taxon>Bacteroidaceae incertae sedis</taxon>
        <taxon>Candidatus Caccoplasma</taxon>
    </lineage>
</organism>
<dbReference type="PIRSF" id="PIRSF000239">
    <property type="entry name" value="AHPC"/>
    <property type="match status" value="1"/>
</dbReference>
<evidence type="ECO:0000256" key="9">
    <source>
        <dbReference type="HAMAP-Rule" id="MF_00401"/>
    </source>
</evidence>
<dbReference type="InterPro" id="IPR013766">
    <property type="entry name" value="Thioredoxin_domain"/>
</dbReference>
<dbReference type="InterPro" id="IPR036249">
    <property type="entry name" value="Thioredoxin-like_sf"/>
</dbReference>
<keyword evidence="4 9" id="KW-0049">Antioxidant</keyword>
<dbReference type="PANTHER" id="PTHR10681">
    <property type="entry name" value="THIOREDOXIN PEROXIDASE"/>
    <property type="match status" value="1"/>
</dbReference>
<evidence type="ECO:0000256" key="8">
    <source>
        <dbReference type="ARBA" id="ARBA00037420"/>
    </source>
</evidence>
<dbReference type="HAMAP" id="MF_00401">
    <property type="entry name" value="Peroxiredoxin"/>
    <property type="match status" value="1"/>
</dbReference>
<evidence type="ECO:0000256" key="7">
    <source>
        <dbReference type="ARBA" id="ARBA00025719"/>
    </source>
</evidence>
<feature type="disulfide bond" description="Interchain (with Cys-53); in linked form" evidence="9">
    <location>
        <position position="221"/>
    </location>
</feature>
<dbReference type="InterPro" id="IPR019479">
    <property type="entry name" value="Peroxiredoxin_C"/>
</dbReference>
<evidence type="ECO:0000256" key="4">
    <source>
        <dbReference type="ARBA" id="ARBA00022862"/>
    </source>
</evidence>
<evidence type="ECO:0000259" key="11">
    <source>
        <dbReference type="PROSITE" id="PS51352"/>
    </source>
</evidence>
<comment type="caution">
    <text evidence="12">The sequence shown here is derived from an EMBL/GenBank/DDBJ whole genome shotgun (WGS) entry which is preliminary data.</text>
</comment>
<dbReference type="GO" id="GO:0033554">
    <property type="term" value="P:cellular response to stress"/>
    <property type="evidence" value="ECO:0007669"/>
    <property type="project" value="TreeGrafter"/>
</dbReference>
<dbReference type="InterPro" id="IPR024706">
    <property type="entry name" value="Peroxiredoxin_AhpC-typ"/>
</dbReference>
<comment type="subunit">
    <text evidence="9">Homodecamer. Pentamer of dimers that assemble into a ring structure.</text>
</comment>
<dbReference type="InterPro" id="IPR045020">
    <property type="entry name" value="PRX_1cys"/>
</dbReference>
<sequence length="235" mass="26123">METNNNINIMPRIGDKAPAFNAVTTQGNISFPQDFKGKWVILFSHPADFTPVCTTEFMTFGKMAGEFESLNCALVGLSIDGLFSHIAWLRTIKEKIEYNGMKNIEIKFPLIEDITMEVANLYGMIQPGESQTKAVRAVFFIDPEGIIRTIMYYPASVGRNFDEIKRTLIALQTTDKFGVATPADWRPGDDVIVPPAGSCGAAKERMDGNEAGLKCYDWFFCTKPIAAEEINTGNR</sequence>
<proteinExistence type="inferred from homology"/>
<dbReference type="Gene3D" id="3.30.1020.10">
    <property type="entry name" value="Antioxidant, Horf6, Chain A, domain2"/>
    <property type="match status" value="1"/>
</dbReference>
<dbReference type="Proteomes" id="UP000823636">
    <property type="component" value="Unassembled WGS sequence"/>
</dbReference>
<feature type="disulfide bond" description="Interchain (with Cys-221); in linked form" evidence="9">
    <location>
        <position position="53"/>
    </location>
</feature>
<keyword evidence="9" id="KW-1015">Disulfide bond</keyword>
<comment type="catalytic activity">
    <reaction evidence="9">
        <text>a hydroperoxide + [thioredoxin]-dithiol = an alcohol + [thioredoxin]-disulfide + H2O</text>
        <dbReference type="Rhea" id="RHEA:62620"/>
        <dbReference type="Rhea" id="RHEA-COMP:10698"/>
        <dbReference type="Rhea" id="RHEA-COMP:10700"/>
        <dbReference type="ChEBI" id="CHEBI:15377"/>
        <dbReference type="ChEBI" id="CHEBI:29950"/>
        <dbReference type="ChEBI" id="CHEBI:30879"/>
        <dbReference type="ChEBI" id="CHEBI:35924"/>
        <dbReference type="ChEBI" id="CHEBI:50058"/>
        <dbReference type="EC" id="1.11.1.24"/>
    </reaction>
</comment>
<comment type="miscellaneous">
    <text evidence="9">The active site is a conserved redox-active cysteine residue, the peroxidatic cysteine (C(P)), which makes the nucleophilic attack on the peroxide substrate. The peroxide oxidizes the C(P)-SH to cysteine sulfenic acid (C(P)-SOH), which then reacts with another cysteine residue, the resolving cysteine (C(R)), to form a disulfide bridge. The disulfide is subsequently reduced by an appropriate electron donor to complete the catalytic cycle. Although the primary sequence of this enzyme is similar to those of the 1-Cys Prx6 enzymes, its catalytic properties resemble those of the typical 2-Cys Prxs and C(R) is provided by the other dimeric subunit to form an intersubunit disulfide. The disulfide is subsequently reduced by thioredoxin.</text>
</comment>
<dbReference type="EMBL" id="JADIMW010000060">
    <property type="protein sequence ID" value="MBO8438310.1"/>
    <property type="molecule type" value="Genomic_DNA"/>
</dbReference>
<dbReference type="Gene3D" id="3.40.30.10">
    <property type="entry name" value="Glutaredoxin"/>
    <property type="match status" value="1"/>
</dbReference>
<dbReference type="GO" id="GO:0008379">
    <property type="term" value="F:thioredoxin peroxidase activity"/>
    <property type="evidence" value="ECO:0007669"/>
    <property type="project" value="TreeGrafter"/>
</dbReference>
<keyword evidence="5 9" id="KW-0560">Oxidoreductase</keyword>
<keyword evidence="3 9" id="KW-0575">Peroxidase</keyword>
<evidence type="ECO:0000256" key="1">
    <source>
        <dbReference type="ARBA" id="ARBA00009796"/>
    </source>
</evidence>
<dbReference type="AlphaFoldDB" id="A0A9D9E5J4"/>
<comment type="similarity">
    <text evidence="1">Belongs to the peroxiredoxin family. AhpC/Prx1 subfamily.</text>
</comment>
<name>A0A9D9E5J4_9BACT</name>
<feature type="disulfide bond" description="Alternate" evidence="9">
    <location>
        <begin position="215"/>
        <end position="221"/>
    </location>
</feature>
<dbReference type="EC" id="1.11.1.24" evidence="9"/>
<comment type="function">
    <text evidence="8 9">Thiol-specific peroxidase that catalyzes the reduction of hydrogen peroxide and organic hydroperoxides to water and alcohols, respectively. Plays a role in cell protection against oxidative stress by detoxifying peroxides.</text>
</comment>
<dbReference type="InterPro" id="IPR050217">
    <property type="entry name" value="Peroxiredoxin"/>
</dbReference>
<dbReference type="PANTHER" id="PTHR10681:SF128">
    <property type="entry name" value="THIOREDOXIN-DEPENDENT PEROXIDE REDUCTASE, MITOCHONDRIAL"/>
    <property type="match status" value="1"/>
</dbReference>
<dbReference type="SUPFAM" id="SSF52833">
    <property type="entry name" value="Thioredoxin-like"/>
    <property type="match status" value="1"/>
</dbReference>
<accession>A0A9D9E5J4</accession>
<reference evidence="12" key="2">
    <citation type="journal article" date="2021" name="PeerJ">
        <title>Extensive microbial diversity within the chicken gut microbiome revealed by metagenomics and culture.</title>
        <authorList>
            <person name="Gilroy R."/>
            <person name="Ravi A."/>
            <person name="Getino M."/>
            <person name="Pursley I."/>
            <person name="Horton D.L."/>
            <person name="Alikhan N.F."/>
            <person name="Baker D."/>
            <person name="Gharbi K."/>
            <person name="Hall N."/>
            <person name="Watson M."/>
            <person name="Adriaenssens E.M."/>
            <person name="Foster-Nyarko E."/>
            <person name="Jarju S."/>
            <person name="Secka A."/>
            <person name="Antonio M."/>
            <person name="Oren A."/>
            <person name="Chaudhuri R.R."/>
            <person name="La Ragione R."/>
            <person name="Hildebrand F."/>
            <person name="Pallen M.J."/>
        </authorList>
    </citation>
    <scope>NUCLEOTIDE SEQUENCE</scope>
    <source>
        <strain evidence="12">G3-4614</strain>
    </source>
</reference>
<evidence type="ECO:0000256" key="3">
    <source>
        <dbReference type="ARBA" id="ARBA00022559"/>
    </source>
</evidence>
<protein>
    <recommendedName>
        <fullName evidence="9">Peroxiredoxin</fullName>
        <ecNumber evidence="9">1.11.1.24</ecNumber>
    </recommendedName>
    <alternativeName>
        <fullName evidence="9">Thioredoxin peroxidase</fullName>
    </alternativeName>
    <alternativeName>
        <fullName evidence="9">Thioredoxin-dependent peroxiredoxin</fullName>
    </alternativeName>
</protein>
<dbReference type="GO" id="GO:0042744">
    <property type="term" value="P:hydrogen peroxide catabolic process"/>
    <property type="evidence" value="ECO:0007669"/>
    <property type="project" value="TreeGrafter"/>
</dbReference>
<feature type="active site" description="Cysteine sulfenic acid (-SOH) intermediate" evidence="9">
    <location>
        <position position="53"/>
    </location>
</feature>
<dbReference type="GO" id="GO:0005829">
    <property type="term" value="C:cytosol"/>
    <property type="evidence" value="ECO:0007669"/>
    <property type="project" value="TreeGrafter"/>
</dbReference>
<dbReference type="GO" id="GO:0006979">
    <property type="term" value="P:response to oxidative stress"/>
    <property type="evidence" value="ECO:0007669"/>
    <property type="project" value="TreeGrafter"/>
</dbReference>
<evidence type="ECO:0000256" key="6">
    <source>
        <dbReference type="ARBA" id="ARBA00023284"/>
    </source>
</evidence>
<keyword evidence="6 9" id="KW-0676">Redox-active center</keyword>
<dbReference type="PROSITE" id="PS51352">
    <property type="entry name" value="THIOREDOXIN_2"/>
    <property type="match status" value="1"/>
</dbReference>
<dbReference type="Pfam" id="PF10417">
    <property type="entry name" value="1-cysPrx_C"/>
    <property type="match status" value="1"/>
</dbReference>
<comment type="similarity">
    <text evidence="7 9">Belongs to the peroxiredoxin family. Prx6 subfamily.</text>
</comment>
<comment type="subcellular location">
    <subcellularLocation>
        <location evidence="9">Cytoplasm</location>
    </subcellularLocation>
</comment>
<evidence type="ECO:0000313" key="13">
    <source>
        <dbReference type="Proteomes" id="UP000823636"/>
    </source>
</evidence>
<reference evidence="12" key="1">
    <citation type="submission" date="2020-10" db="EMBL/GenBank/DDBJ databases">
        <authorList>
            <person name="Gilroy R."/>
        </authorList>
    </citation>
    <scope>NUCLEOTIDE SEQUENCE</scope>
    <source>
        <strain evidence="12">G3-4614</strain>
    </source>
</reference>
<dbReference type="NCBIfam" id="NF009668">
    <property type="entry name" value="PRK13189.1"/>
    <property type="match status" value="1"/>
</dbReference>
<gene>
    <name evidence="12" type="ORF">IAC54_05360</name>
</gene>
<dbReference type="InterPro" id="IPR022915">
    <property type="entry name" value="Peroxiredoxin_TDXH"/>
</dbReference>
<dbReference type="InterPro" id="IPR000866">
    <property type="entry name" value="AhpC/TSA"/>
</dbReference>
<evidence type="ECO:0000313" key="12">
    <source>
        <dbReference type="EMBL" id="MBO8438310.1"/>
    </source>
</evidence>